<dbReference type="RefSeq" id="WP_110339862.1">
    <property type="nucleotide sequence ID" value="NZ_JBHVKT010000082.1"/>
</dbReference>
<dbReference type="OrthoDB" id="275232at2"/>
<organism evidence="1 2">
    <name type="scientific">Prauserella flavalba</name>
    <dbReference type="NCBI Taxonomy" id="1477506"/>
    <lineage>
        <taxon>Bacteria</taxon>
        <taxon>Bacillati</taxon>
        <taxon>Actinomycetota</taxon>
        <taxon>Actinomycetes</taxon>
        <taxon>Pseudonocardiales</taxon>
        <taxon>Pseudonocardiaceae</taxon>
        <taxon>Prauserella</taxon>
    </lineage>
</organism>
<dbReference type="InterPro" id="IPR036170">
    <property type="entry name" value="YezG-like_sf"/>
</dbReference>
<evidence type="ECO:0000313" key="1">
    <source>
        <dbReference type="EMBL" id="PXY28576.1"/>
    </source>
</evidence>
<comment type="caution">
    <text evidence="1">The sequence shown here is derived from an EMBL/GenBank/DDBJ whole genome shotgun (WGS) entry which is preliminary data.</text>
</comment>
<evidence type="ECO:0000313" key="2">
    <source>
        <dbReference type="Proteomes" id="UP000247892"/>
    </source>
</evidence>
<reference evidence="1 2" key="1">
    <citation type="submission" date="2016-07" db="EMBL/GenBank/DDBJ databases">
        <title>Draft genome sequence of Prauserella sp. YIM 121212, isolated from alkaline soil.</title>
        <authorList>
            <person name="Ruckert C."/>
            <person name="Albersmeier A."/>
            <person name="Jiang C.-L."/>
            <person name="Jiang Y."/>
            <person name="Kalinowski J."/>
            <person name="Schneider O."/>
            <person name="Winkler A."/>
            <person name="Zotchev S.B."/>
        </authorList>
    </citation>
    <scope>NUCLEOTIDE SEQUENCE [LARGE SCALE GENOMIC DNA]</scope>
    <source>
        <strain evidence="1 2">YIM 121212</strain>
    </source>
</reference>
<evidence type="ECO:0008006" key="3">
    <source>
        <dbReference type="Google" id="ProtNLM"/>
    </source>
</evidence>
<sequence length="281" mass="31011">MTRPPGPLNPQQRHQLIGQIGQAVTAGLPPGWRQVRVEYRAAGRHIEADVVVTRPDGTPVPVQPPPPAVQLLGTLRTGMYQPGRGTWLSAALVFVPGGRPRTEFVIDEEPAWRRVPPPIGFADELRFFPRADRFVPEWLTKRAGGDSGDRPADEYGLRQPRVYDGLDAEGRPVVDRSPLPPAERDRVLDYLTNAPVVMAARSYDTDAFAPDRDPAVPLNFRTDGVWVWPGSVGYYLREHGIAPDPDLVAYLRARKFVLPEVGEPARKKAIAAITGQPSTED</sequence>
<dbReference type="SUPFAM" id="SSF160424">
    <property type="entry name" value="BH3703-like"/>
    <property type="match status" value="1"/>
</dbReference>
<dbReference type="AlphaFoldDB" id="A0A318LNA6"/>
<keyword evidence="2" id="KW-1185">Reference proteome</keyword>
<gene>
    <name evidence="1" type="ORF">BA062_22175</name>
</gene>
<accession>A0A318LNA6</accession>
<protein>
    <recommendedName>
        <fullName evidence="3">Ferredoxin</fullName>
    </recommendedName>
</protein>
<name>A0A318LNA6_9PSEU</name>
<dbReference type="EMBL" id="MASU01000009">
    <property type="protein sequence ID" value="PXY28576.1"/>
    <property type="molecule type" value="Genomic_DNA"/>
</dbReference>
<proteinExistence type="predicted"/>
<dbReference type="Proteomes" id="UP000247892">
    <property type="component" value="Unassembled WGS sequence"/>
</dbReference>